<evidence type="ECO:0000313" key="2">
    <source>
        <dbReference type="Proteomes" id="UP000829196"/>
    </source>
</evidence>
<dbReference type="EMBL" id="JAGYWB010000019">
    <property type="protein sequence ID" value="KAI0488400.1"/>
    <property type="molecule type" value="Genomic_DNA"/>
</dbReference>
<keyword evidence="2" id="KW-1185">Reference proteome</keyword>
<evidence type="ECO:0000313" key="1">
    <source>
        <dbReference type="EMBL" id="KAI0488400.1"/>
    </source>
</evidence>
<reference evidence="1" key="1">
    <citation type="journal article" date="2022" name="Front. Genet.">
        <title>Chromosome-Scale Assembly of the Dendrobium nobile Genome Provides Insights Into the Molecular Mechanism of the Biosynthesis of the Medicinal Active Ingredient of Dendrobium.</title>
        <authorList>
            <person name="Xu Q."/>
            <person name="Niu S.-C."/>
            <person name="Li K.-L."/>
            <person name="Zheng P.-J."/>
            <person name="Zhang X.-J."/>
            <person name="Jia Y."/>
            <person name="Liu Y."/>
            <person name="Niu Y.-X."/>
            <person name="Yu L.-H."/>
            <person name="Chen D.-F."/>
            <person name="Zhang G.-Q."/>
        </authorList>
    </citation>
    <scope>NUCLEOTIDE SEQUENCE</scope>
    <source>
        <tissue evidence="1">Leaf</tissue>
    </source>
</reference>
<name>A0A8T3A303_DENNO</name>
<dbReference type="Proteomes" id="UP000829196">
    <property type="component" value="Unassembled WGS sequence"/>
</dbReference>
<accession>A0A8T3A303</accession>
<dbReference type="AlphaFoldDB" id="A0A8T3A303"/>
<gene>
    <name evidence="1" type="ORF">KFK09_028231</name>
</gene>
<organism evidence="1 2">
    <name type="scientific">Dendrobium nobile</name>
    <name type="common">Orchid</name>
    <dbReference type="NCBI Taxonomy" id="94219"/>
    <lineage>
        <taxon>Eukaryota</taxon>
        <taxon>Viridiplantae</taxon>
        <taxon>Streptophyta</taxon>
        <taxon>Embryophyta</taxon>
        <taxon>Tracheophyta</taxon>
        <taxon>Spermatophyta</taxon>
        <taxon>Magnoliopsida</taxon>
        <taxon>Liliopsida</taxon>
        <taxon>Asparagales</taxon>
        <taxon>Orchidaceae</taxon>
        <taxon>Epidendroideae</taxon>
        <taxon>Malaxideae</taxon>
        <taxon>Dendrobiinae</taxon>
        <taxon>Dendrobium</taxon>
    </lineage>
</organism>
<proteinExistence type="predicted"/>
<sequence length="114" mass="13343">MLLGLDRFTCHPFFQCGDNSVKKSFCTPPSEPYCNSCELHGKANFGHGNREGLHRLKSTEFFHENIISKDLCKSHGQYLKFCWTKLKEFPCRNPHDEYVITIHFYTEFCVLSIF</sequence>
<comment type="caution">
    <text evidence="1">The sequence shown here is derived from an EMBL/GenBank/DDBJ whole genome shotgun (WGS) entry which is preliminary data.</text>
</comment>
<protein>
    <submittedName>
        <fullName evidence="1">Uncharacterized protein</fullName>
    </submittedName>
</protein>